<sequence>MTEIFWFVAIITAFWFPVYWFVGGVFFAVMALFRMTKMRKARFSCLFTITSMVTAISASYGGIRLGEGQVKACAEPNLNFLDTLSSVIGCGVLELTIAGLIGFGALIMIGLFLMLITRAGNQSWIDSNMGLDKEEELTFDNI</sequence>
<evidence type="ECO:0000313" key="2">
    <source>
        <dbReference type="EMBL" id="PJA46922.1"/>
    </source>
</evidence>
<keyword evidence="1" id="KW-1133">Transmembrane helix</keyword>
<keyword evidence="1" id="KW-0472">Membrane</keyword>
<evidence type="ECO:0000313" key="3">
    <source>
        <dbReference type="Proteomes" id="UP000231263"/>
    </source>
</evidence>
<comment type="caution">
    <text evidence="2">The sequence shown here is derived from an EMBL/GenBank/DDBJ whole genome shotgun (WGS) entry which is preliminary data.</text>
</comment>
<dbReference type="Proteomes" id="UP000231263">
    <property type="component" value="Unassembled WGS sequence"/>
</dbReference>
<accession>A0A2M7XGE0</accession>
<name>A0A2M7XGE0_9BACT</name>
<reference evidence="3" key="1">
    <citation type="submission" date="2017-09" db="EMBL/GenBank/DDBJ databases">
        <title>Depth-based differentiation of microbial function through sediment-hosted aquifers and enrichment of novel symbionts in the deep terrestrial subsurface.</title>
        <authorList>
            <person name="Probst A.J."/>
            <person name="Ladd B."/>
            <person name="Jarett J.K."/>
            <person name="Geller-Mcgrath D.E."/>
            <person name="Sieber C.M.K."/>
            <person name="Emerson J.B."/>
            <person name="Anantharaman K."/>
            <person name="Thomas B.C."/>
            <person name="Malmstrom R."/>
            <person name="Stieglmeier M."/>
            <person name="Klingl A."/>
            <person name="Woyke T."/>
            <person name="Ryan C.M."/>
            <person name="Banfield J.F."/>
        </authorList>
    </citation>
    <scope>NUCLEOTIDE SEQUENCE [LARGE SCALE GENOMIC DNA]</scope>
</reference>
<keyword evidence="1" id="KW-0812">Transmembrane</keyword>
<feature type="transmembrane region" description="Helical" evidence="1">
    <location>
        <begin position="83"/>
        <end position="116"/>
    </location>
</feature>
<feature type="transmembrane region" description="Helical" evidence="1">
    <location>
        <begin position="6"/>
        <end position="33"/>
    </location>
</feature>
<protein>
    <submittedName>
        <fullName evidence="2">Uncharacterized protein</fullName>
    </submittedName>
</protein>
<dbReference type="AlphaFoldDB" id="A0A2M7XGE0"/>
<evidence type="ECO:0000256" key="1">
    <source>
        <dbReference type="SAM" id="Phobius"/>
    </source>
</evidence>
<gene>
    <name evidence="2" type="ORF">CO173_00845</name>
</gene>
<dbReference type="EMBL" id="PFWT01000006">
    <property type="protein sequence ID" value="PJA46922.1"/>
    <property type="molecule type" value="Genomic_DNA"/>
</dbReference>
<proteinExistence type="predicted"/>
<feature type="transmembrane region" description="Helical" evidence="1">
    <location>
        <begin position="45"/>
        <end position="63"/>
    </location>
</feature>
<organism evidence="2 3">
    <name type="scientific">Candidatus Uhrbacteria bacterium CG_4_9_14_3_um_filter_41_35</name>
    <dbReference type="NCBI Taxonomy" id="1975034"/>
    <lineage>
        <taxon>Bacteria</taxon>
        <taxon>Candidatus Uhriibacteriota</taxon>
    </lineage>
</organism>